<feature type="compositionally biased region" description="Polar residues" evidence="2">
    <location>
        <begin position="29"/>
        <end position="43"/>
    </location>
</feature>
<comment type="similarity">
    <text evidence="1">Belongs to the IFRD family.</text>
</comment>
<evidence type="ECO:0000313" key="5">
    <source>
        <dbReference type="Proteomes" id="UP000285405"/>
    </source>
</evidence>
<evidence type="ECO:0000256" key="1">
    <source>
        <dbReference type="ARBA" id="ARBA00008828"/>
    </source>
</evidence>
<dbReference type="InterPro" id="IPR016024">
    <property type="entry name" value="ARM-type_fold"/>
</dbReference>
<dbReference type="InterPro" id="IPR007701">
    <property type="entry name" value="Interferon-rel_develop_reg_N"/>
</dbReference>
<evidence type="ECO:0000313" key="4">
    <source>
        <dbReference type="EMBL" id="RKF83184.1"/>
    </source>
</evidence>
<evidence type="ECO:0000259" key="3">
    <source>
        <dbReference type="Pfam" id="PF05004"/>
    </source>
</evidence>
<feature type="region of interest" description="Disordered" evidence="2">
    <location>
        <begin position="1"/>
        <end position="61"/>
    </location>
</feature>
<accession>A0A420J8Q3</accession>
<dbReference type="Proteomes" id="UP000285405">
    <property type="component" value="Unassembled WGS sequence"/>
</dbReference>
<feature type="domain" description="Interferon-related developmental regulator N-terminal" evidence="3">
    <location>
        <begin position="71"/>
        <end position="360"/>
    </location>
</feature>
<dbReference type="Pfam" id="PF05004">
    <property type="entry name" value="IFRD"/>
    <property type="match status" value="1"/>
</dbReference>
<dbReference type="PANTHER" id="PTHR12354:SF1">
    <property type="entry name" value="INTERFERON-RELATED DEVELOPMENTAL REGULATOR 1"/>
    <property type="match status" value="1"/>
</dbReference>
<proteinExistence type="inferred from homology"/>
<reference evidence="4 5" key="1">
    <citation type="journal article" date="2018" name="BMC Genomics">
        <title>Comparative genome analyses reveal sequence features reflecting distinct modes of host-adaptation between dicot and monocot powdery mildew.</title>
        <authorList>
            <person name="Wu Y."/>
            <person name="Ma X."/>
            <person name="Pan Z."/>
            <person name="Kale S.D."/>
            <person name="Song Y."/>
            <person name="King H."/>
            <person name="Zhang Q."/>
            <person name="Presley C."/>
            <person name="Deng X."/>
            <person name="Wei C.I."/>
            <person name="Xiao S."/>
        </authorList>
    </citation>
    <scope>NUCLEOTIDE SEQUENCE [LARGE SCALE GENOMIC DNA]</scope>
    <source>
        <strain evidence="4">UCSC1</strain>
    </source>
</reference>
<comment type="caution">
    <text evidence="4">The sequence shown here is derived from an EMBL/GenBank/DDBJ whole genome shotgun (WGS) entry which is preliminary data.</text>
</comment>
<dbReference type="SUPFAM" id="SSF48371">
    <property type="entry name" value="ARM repeat"/>
    <property type="match status" value="1"/>
</dbReference>
<feature type="compositionally biased region" description="Basic and acidic residues" evidence="2">
    <location>
        <begin position="1"/>
        <end position="13"/>
    </location>
</feature>
<dbReference type="EMBL" id="MCBR01000575">
    <property type="protein sequence ID" value="RKF83184.1"/>
    <property type="molecule type" value="Genomic_DNA"/>
</dbReference>
<name>A0A420J8Q3_9PEZI</name>
<dbReference type="InterPro" id="IPR039777">
    <property type="entry name" value="IFRD"/>
</dbReference>
<dbReference type="PANTHER" id="PTHR12354">
    <property type="entry name" value="INTERFERON-RELATED DEVELOPMENTAL REGULATOR"/>
    <property type="match status" value="1"/>
</dbReference>
<evidence type="ECO:0000256" key="2">
    <source>
        <dbReference type="SAM" id="MobiDB-lite"/>
    </source>
</evidence>
<gene>
    <name evidence="4" type="ORF">GcC1_005012</name>
</gene>
<protein>
    <submittedName>
        <fullName evidence="4">Uncharacterized protein C20F10.03</fullName>
    </submittedName>
</protein>
<organism evidence="4 5">
    <name type="scientific">Golovinomyces cichoracearum</name>
    <dbReference type="NCBI Taxonomy" id="62708"/>
    <lineage>
        <taxon>Eukaryota</taxon>
        <taxon>Fungi</taxon>
        <taxon>Dikarya</taxon>
        <taxon>Ascomycota</taxon>
        <taxon>Pezizomycotina</taxon>
        <taxon>Leotiomycetes</taxon>
        <taxon>Erysiphales</taxon>
        <taxon>Erysiphaceae</taxon>
        <taxon>Golovinomyces</taxon>
    </lineage>
</organism>
<dbReference type="AlphaFoldDB" id="A0A420J8Q3"/>
<dbReference type="OrthoDB" id="18978at2759"/>
<sequence length="435" mass="48951">MRDLRRQALESKKTVSRKALSKEQDRSLPRSNLRTRSRTSGQNKSDENNIRCSDGGQNLNPTDDVISIDSLATNSDKWTLDIVDRIEEIKDRKRSSAKGREKALLQYTRILMNHFAHDEIKDRTSDILPAILKSLKAQSSEQELFQALLAIALTTITAPSETIYANTEQELRRLYRVSNFNQVKTTTIHTLSTVAIYGGASDFEINEIMDEFIDIVESDGSSIDAPDSGAVVAAACEAWGYLATYLDELEEKVSDGIEAFVGQLYSSDTSVQIAAGENIALLFESSYTDSRAEDDQVHESEDEGSYVNHSNSVARFEVYKKKDQLMHTLTELANKSSKHIAKKDRKNLHLCFSDIINTIEHPTHGPRYQNALDMETGKSYGSRMTFSIPKMGSLKIDRWWKSYRLRALKRMLGGGIFVHIRENEAVLDSIAPVIN</sequence>